<dbReference type="InterPro" id="IPR051849">
    <property type="entry name" value="GAG-degrading_sulfatase"/>
</dbReference>
<dbReference type="PANTHER" id="PTHR46615:SF1">
    <property type="entry name" value="ARYLSULFATASE K"/>
    <property type="match status" value="1"/>
</dbReference>
<sequence length="585" mass="66078">MKKKTNQTDPSRRRVLKAISVGGAALAAGGVMNSNVFGAQAPTIVKRKRPNILLIMSDQERGWADLPSNLGLNAHEWLMERGVHLENFNVNTTPCSPSRSNIYTGQHTQLTKMTTNVGAPPFPELATDVPTIGHMLRKEGYYTAYKGKWHLSDISSEDRVRYGHNKSSRDALEPYGFSDNSDYTIADGATWSGYRLDGQVASEASQWLSEQGTTVKNPWFLAVNFVNPHDIVFFDDVDHQQSRTRLDRDFLSPLLPPPVNGLYAKYWDVPMPKSFYADDLSGKPWAQTSYVDFCNACYGKLDPKDERRWRKYQSYYFNCIRDVDSHVLTVLQTLENLKLDRETIIIYTADHGDMLGAHQLRQKGPFMYKENVRVPFFVAHPDVRGGTTSQSLGSAIDIAPTILGFAGVKDSERAERYPALKGVNLAPVIQDPKARTARDTKGHLYDYNSTLYVDPDTAKALMINKENATFWNLLKHNLARGNLGPVMTHPGLFRGVFDGRYKLARYFAPNSHHIPKDWDTLLKHNQLELYDTLNDPNEIVNLAAKPEQHKELILSLNKKINALIMDEIGFDDGREHAGPTFLYQL</sequence>
<dbReference type="EMBL" id="QANS01000008">
    <property type="protein sequence ID" value="PTU29069.1"/>
    <property type="molecule type" value="Genomic_DNA"/>
</dbReference>
<dbReference type="AlphaFoldDB" id="A0A2T5MBE5"/>
<feature type="signal peptide" evidence="2">
    <location>
        <begin position="1"/>
        <end position="27"/>
    </location>
</feature>
<protein>
    <submittedName>
        <fullName evidence="4">Sulfatase</fullName>
    </submittedName>
</protein>
<dbReference type="Proteomes" id="UP000244248">
    <property type="component" value="Unassembled WGS sequence"/>
</dbReference>
<dbReference type="InterPro" id="IPR019546">
    <property type="entry name" value="TAT_signal_bac_arc"/>
</dbReference>
<dbReference type="PROSITE" id="PS51318">
    <property type="entry name" value="TAT"/>
    <property type="match status" value="1"/>
</dbReference>
<evidence type="ECO:0000256" key="1">
    <source>
        <dbReference type="ARBA" id="ARBA00022729"/>
    </source>
</evidence>
<dbReference type="GO" id="GO:0004065">
    <property type="term" value="F:arylsulfatase activity"/>
    <property type="evidence" value="ECO:0007669"/>
    <property type="project" value="TreeGrafter"/>
</dbReference>
<dbReference type="RefSeq" id="WP_107941600.1">
    <property type="nucleotide sequence ID" value="NZ_QANS01000008.1"/>
</dbReference>
<evidence type="ECO:0000313" key="4">
    <source>
        <dbReference type="EMBL" id="PTU29069.1"/>
    </source>
</evidence>
<keyword evidence="5" id="KW-1185">Reference proteome</keyword>
<feature type="domain" description="Sulfatase N-terminal" evidence="3">
    <location>
        <begin position="50"/>
        <end position="408"/>
    </location>
</feature>
<keyword evidence="1 2" id="KW-0732">Signal</keyword>
<organism evidence="4 5">
    <name type="scientific">Stenotrophobium rhamnosiphilum</name>
    <dbReference type="NCBI Taxonomy" id="2029166"/>
    <lineage>
        <taxon>Bacteria</taxon>
        <taxon>Pseudomonadati</taxon>
        <taxon>Pseudomonadota</taxon>
        <taxon>Gammaproteobacteria</taxon>
        <taxon>Nevskiales</taxon>
        <taxon>Nevskiaceae</taxon>
        <taxon>Stenotrophobium</taxon>
    </lineage>
</organism>
<dbReference type="GO" id="GO:0015024">
    <property type="term" value="F:glucuronate-2-sulfatase activity"/>
    <property type="evidence" value="ECO:0007669"/>
    <property type="project" value="TreeGrafter"/>
</dbReference>
<dbReference type="CDD" id="cd16035">
    <property type="entry name" value="sulfatase_like"/>
    <property type="match status" value="1"/>
</dbReference>
<dbReference type="Gene3D" id="3.40.720.10">
    <property type="entry name" value="Alkaline Phosphatase, subunit A"/>
    <property type="match status" value="1"/>
</dbReference>
<accession>A0A2T5MBE5</accession>
<feature type="chain" id="PRO_5015493219" evidence="2">
    <location>
        <begin position="28"/>
        <end position="585"/>
    </location>
</feature>
<dbReference type="Pfam" id="PF00884">
    <property type="entry name" value="Sulfatase"/>
    <property type="match status" value="1"/>
</dbReference>
<dbReference type="InterPro" id="IPR000917">
    <property type="entry name" value="Sulfatase_N"/>
</dbReference>
<dbReference type="PANTHER" id="PTHR46615">
    <property type="entry name" value="ARYLSULFATASE K"/>
    <property type="match status" value="1"/>
</dbReference>
<evidence type="ECO:0000259" key="3">
    <source>
        <dbReference type="Pfam" id="PF00884"/>
    </source>
</evidence>
<dbReference type="InterPro" id="IPR017850">
    <property type="entry name" value="Alkaline_phosphatase_core_sf"/>
</dbReference>
<reference evidence="4 5" key="1">
    <citation type="submission" date="2018-04" db="EMBL/GenBank/DDBJ databases">
        <title>Novel species isolated from glacier.</title>
        <authorList>
            <person name="Liu Q."/>
            <person name="Xin Y.-H."/>
        </authorList>
    </citation>
    <scope>NUCLEOTIDE SEQUENCE [LARGE SCALE GENOMIC DNA]</scope>
    <source>
        <strain evidence="4 5">GT1R17</strain>
    </source>
</reference>
<proteinExistence type="predicted"/>
<dbReference type="InterPro" id="IPR006311">
    <property type="entry name" value="TAT_signal"/>
</dbReference>
<comment type="caution">
    <text evidence="4">The sequence shown here is derived from an EMBL/GenBank/DDBJ whole genome shotgun (WGS) entry which is preliminary data.</text>
</comment>
<dbReference type="SUPFAM" id="SSF53649">
    <property type="entry name" value="Alkaline phosphatase-like"/>
    <property type="match status" value="1"/>
</dbReference>
<evidence type="ECO:0000256" key="2">
    <source>
        <dbReference type="SAM" id="SignalP"/>
    </source>
</evidence>
<dbReference type="NCBIfam" id="TIGR01409">
    <property type="entry name" value="TAT_signal_seq"/>
    <property type="match status" value="1"/>
</dbReference>
<dbReference type="OrthoDB" id="9803751at2"/>
<gene>
    <name evidence="4" type="ORF">CJD38_17060</name>
</gene>
<evidence type="ECO:0000313" key="5">
    <source>
        <dbReference type="Proteomes" id="UP000244248"/>
    </source>
</evidence>
<name>A0A2T5MBE5_9GAMM</name>